<comment type="pathway">
    <text evidence="4">Lipid metabolism.</text>
</comment>
<protein>
    <recommendedName>
        <fullName evidence="12">Phosphoglucomutase</fullName>
        <ecNumber evidence="6">5.4.2.2</ecNumber>
    </recommendedName>
    <alternativeName>
        <fullName evidence="14">Alpha-phosphoglucomutase</fullName>
    </alternativeName>
    <alternativeName>
        <fullName evidence="13">Glucose phosphomutase</fullName>
    </alternativeName>
</protein>
<dbReference type="PANTHER" id="PTHR45745">
    <property type="entry name" value="PHOSPHOMANNOMUTASE 45A"/>
    <property type="match status" value="1"/>
</dbReference>
<dbReference type="EC" id="5.4.2.2" evidence="6"/>
<evidence type="ECO:0000313" key="21">
    <source>
        <dbReference type="Proteomes" id="UP000075806"/>
    </source>
</evidence>
<dbReference type="RefSeq" id="WP_061948179.1">
    <property type="nucleotide sequence ID" value="NZ_LTAO01000012.1"/>
</dbReference>
<dbReference type="EMBL" id="LTAO01000012">
    <property type="protein sequence ID" value="KYG31797.1"/>
    <property type="molecule type" value="Genomic_DNA"/>
</dbReference>
<evidence type="ECO:0000256" key="8">
    <source>
        <dbReference type="ARBA" id="ARBA00022553"/>
    </source>
</evidence>
<dbReference type="GO" id="GO:0008973">
    <property type="term" value="F:phosphopentomutase activity"/>
    <property type="evidence" value="ECO:0007669"/>
    <property type="project" value="TreeGrafter"/>
</dbReference>
<evidence type="ECO:0000256" key="10">
    <source>
        <dbReference type="ARBA" id="ARBA00022842"/>
    </source>
</evidence>
<dbReference type="InterPro" id="IPR005841">
    <property type="entry name" value="Alpha-D-phosphohexomutase_SF"/>
</dbReference>
<keyword evidence="21" id="KW-1185">Reference proteome</keyword>
<comment type="cofactor">
    <cofactor evidence="2">
        <name>Mg(2+)</name>
        <dbReference type="ChEBI" id="CHEBI:18420"/>
    </cofactor>
</comment>
<comment type="catalytic activity">
    <reaction evidence="1">
        <text>alpha-D-glucose 1-phosphate = alpha-D-glucose 6-phosphate</text>
        <dbReference type="Rhea" id="RHEA:23536"/>
        <dbReference type="ChEBI" id="CHEBI:58225"/>
        <dbReference type="ChEBI" id="CHEBI:58601"/>
        <dbReference type="EC" id="5.4.2.2"/>
    </reaction>
</comment>
<keyword evidence="9 15" id="KW-0479">Metal-binding</keyword>
<keyword evidence="10 15" id="KW-0460">Magnesium</keyword>
<keyword evidence="11" id="KW-0413">Isomerase</keyword>
<dbReference type="GO" id="GO:0004614">
    <property type="term" value="F:phosphoglucomutase activity"/>
    <property type="evidence" value="ECO:0007669"/>
    <property type="project" value="UniProtKB-EC"/>
</dbReference>
<organism evidence="20 21">
    <name type="scientific">Alkalihalobacillus trypoxylicola</name>
    <dbReference type="NCBI Taxonomy" id="519424"/>
    <lineage>
        <taxon>Bacteria</taxon>
        <taxon>Bacillati</taxon>
        <taxon>Bacillota</taxon>
        <taxon>Bacilli</taxon>
        <taxon>Bacillales</taxon>
        <taxon>Bacillaceae</taxon>
        <taxon>Alkalihalobacillus</taxon>
    </lineage>
</organism>
<dbReference type="Pfam" id="PF02879">
    <property type="entry name" value="PGM_PMM_II"/>
    <property type="match status" value="1"/>
</dbReference>
<dbReference type="Proteomes" id="UP000075806">
    <property type="component" value="Unassembled WGS sequence"/>
</dbReference>
<evidence type="ECO:0000256" key="13">
    <source>
        <dbReference type="ARBA" id="ARBA00041398"/>
    </source>
</evidence>
<evidence type="ECO:0000259" key="17">
    <source>
        <dbReference type="Pfam" id="PF02878"/>
    </source>
</evidence>
<dbReference type="OrthoDB" id="9806956at2"/>
<dbReference type="PRINTS" id="PR00509">
    <property type="entry name" value="PGMPMM"/>
</dbReference>
<dbReference type="InterPro" id="IPR005843">
    <property type="entry name" value="A-D-PHexomutase_C"/>
</dbReference>
<evidence type="ECO:0000256" key="7">
    <source>
        <dbReference type="ARBA" id="ARBA00022526"/>
    </source>
</evidence>
<evidence type="ECO:0000256" key="14">
    <source>
        <dbReference type="ARBA" id="ARBA00041467"/>
    </source>
</evidence>
<gene>
    <name evidence="20" type="ORF">AZF04_03180</name>
</gene>
<feature type="domain" description="Alpha-D-phosphohexomutase alpha/beta/alpha" evidence="19">
    <location>
        <begin position="327"/>
        <end position="453"/>
    </location>
</feature>
<comment type="pathway">
    <text evidence="3">Glycolipid metabolism; diglucosyl-diacylglycerol biosynthesis.</text>
</comment>
<evidence type="ECO:0000256" key="11">
    <source>
        <dbReference type="ARBA" id="ARBA00023235"/>
    </source>
</evidence>
<keyword evidence="7" id="KW-0313">Glucose metabolism</keyword>
<feature type="domain" description="Alpha-D-phosphohexomutase alpha/beta/alpha" evidence="17">
    <location>
        <begin position="43"/>
        <end position="182"/>
    </location>
</feature>
<keyword evidence="8" id="KW-0597">Phosphoprotein</keyword>
<dbReference type="Gene3D" id="3.30.310.50">
    <property type="entry name" value="Alpha-D-phosphohexomutase, C-terminal domain"/>
    <property type="match status" value="1"/>
</dbReference>
<evidence type="ECO:0000256" key="4">
    <source>
        <dbReference type="ARBA" id="ARBA00005189"/>
    </source>
</evidence>
<dbReference type="InterPro" id="IPR005845">
    <property type="entry name" value="A-D-PHexomutase_a/b/a-II"/>
</dbReference>
<evidence type="ECO:0000256" key="12">
    <source>
        <dbReference type="ARBA" id="ARBA00039995"/>
    </source>
</evidence>
<feature type="domain" description="Alpha-D-phosphohexomutase C-terminal" evidence="16">
    <location>
        <begin position="515"/>
        <end position="558"/>
    </location>
</feature>
<evidence type="ECO:0000256" key="15">
    <source>
        <dbReference type="RuleBase" id="RU004326"/>
    </source>
</evidence>
<evidence type="ECO:0000259" key="18">
    <source>
        <dbReference type="Pfam" id="PF02879"/>
    </source>
</evidence>
<dbReference type="InterPro" id="IPR016055">
    <property type="entry name" value="A-D-PHexomutase_a/b/a-I/II/III"/>
</dbReference>
<evidence type="ECO:0000256" key="6">
    <source>
        <dbReference type="ARBA" id="ARBA00012728"/>
    </source>
</evidence>
<evidence type="ECO:0000313" key="20">
    <source>
        <dbReference type="EMBL" id="KYG31797.1"/>
    </source>
</evidence>
<sequence length="579" mass="65006">MEWKLEYEKWKKHSQFDSELNEMLLKIEKNETSLEDCFYKNLEFGTGGMRGEIGPGPNRMNAYTVRKAAEGLARYIEANGKDAVERGVVIAFDSRHKSPEFAKEAALTLGKHGIKTYVFHDLRPTPELSFAVRYLNTYAGIVITASHNPPEYNGFKVYGPDGGQLPPGPADELVRYVSEIENELEIKVGDEMELKGERLFQIISEEVDDAYNEKLKTIVVNHDIIEQFGKDVKMVFTPLHGTANVPVRRILEDVGFEQLTVVPEQELPDPNFSTVTSPNPEEHAAFEIAIKYAENIDADLLIATDPDADRVGLAVKDNNGEYIVLSGNQTGALLLEYLLSQKKEAQSLPDNGIVMKTIVTSELGKTIANKYGLKSIDTLTGFKFIGEKIAQFEESKEQTFLFGYEESYGYLIGDFVRDKDAVQACLLAAEMSAYYKSRGKTVYDGLLELYQKYGFYLEGLQSLTLKGKSGIEKINHILTSFRTNPPEVVAGEAVLQIEDYQSSETTQMSNGLVEKIELPKSNVLKYKLSNETWFCIRPSGTEPKVKFYFGVKEDGLAKAEEKLQLVKESVMNIVHEYLS</sequence>
<dbReference type="CDD" id="cd05799">
    <property type="entry name" value="PGM2"/>
    <property type="match status" value="1"/>
</dbReference>
<evidence type="ECO:0000256" key="1">
    <source>
        <dbReference type="ARBA" id="ARBA00000443"/>
    </source>
</evidence>
<dbReference type="InterPro" id="IPR036900">
    <property type="entry name" value="A-D-PHexomutase_C_sf"/>
</dbReference>
<dbReference type="GO" id="GO:0000287">
    <property type="term" value="F:magnesium ion binding"/>
    <property type="evidence" value="ECO:0007669"/>
    <property type="project" value="InterPro"/>
</dbReference>
<evidence type="ECO:0000259" key="19">
    <source>
        <dbReference type="Pfam" id="PF02880"/>
    </source>
</evidence>
<comment type="similarity">
    <text evidence="5 15">Belongs to the phosphohexose mutase family.</text>
</comment>
<dbReference type="Gene3D" id="3.40.120.10">
    <property type="entry name" value="Alpha-D-Glucose-1,6-Bisphosphate, subunit A, domain 3"/>
    <property type="match status" value="3"/>
</dbReference>
<dbReference type="Pfam" id="PF02880">
    <property type="entry name" value="PGM_PMM_III"/>
    <property type="match status" value="1"/>
</dbReference>
<dbReference type="SUPFAM" id="SSF55957">
    <property type="entry name" value="Phosphoglucomutase, C-terminal domain"/>
    <property type="match status" value="1"/>
</dbReference>
<dbReference type="InterPro" id="IPR005844">
    <property type="entry name" value="A-D-PHexomutase_a/b/a-I"/>
</dbReference>
<dbReference type="GO" id="GO:0006166">
    <property type="term" value="P:purine ribonucleoside salvage"/>
    <property type="evidence" value="ECO:0007669"/>
    <property type="project" value="TreeGrafter"/>
</dbReference>
<dbReference type="PROSITE" id="PS00710">
    <property type="entry name" value="PGM_PMM"/>
    <property type="match status" value="1"/>
</dbReference>
<dbReference type="AlphaFoldDB" id="A0A161PFA7"/>
<dbReference type="InterPro" id="IPR016066">
    <property type="entry name" value="A-D-PHexomutase_CS"/>
</dbReference>
<dbReference type="PANTHER" id="PTHR45745:SF1">
    <property type="entry name" value="PHOSPHOGLUCOMUTASE 2B-RELATED"/>
    <property type="match status" value="1"/>
</dbReference>
<evidence type="ECO:0000256" key="2">
    <source>
        <dbReference type="ARBA" id="ARBA00001946"/>
    </source>
</evidence>
<evidence type="ECO:0000256" key="5">
    <source>
        <dbReference type="ARBA" id="ARBA00010231"/>
    </source>
</evidence>
<dbReference type="SUPFAM" id="SSF53738">
    <property type="entry name" value="Phosphoglucomutase, first 3 domains"/>
    <property type="match status" value="3"/>
</dbReference>
<dbReference type="STRING" id="519424.AZF04_03180"/>
<dbReference type="GO" id="GO:0006006">
    <property type="term" value="P:glucose metabolic process"/>
    <property type="evidence" value="ECO:0007669"/>
    <property type="project" value="UniProtKB-KW"/>
</dbReference>
<evidence type="ECO:0000256" key="9">
    <source>
        <dbReference type="ARBA" id="ARBA00022723"/>
    </source>
</evidence>
<dbReference type="InterPro" id="IPR005846">
    <property type="entry name" value="A-D-PHexomutase_a/b/a-III"/>
</dbReference>
<reference evidence="20" key="1">
    <citation type="submission" date="2016-02" db="EMBL/GenBank/DDBJ databases">
        <title>Genome sequence of Bacillus trypoxylicola KCTC 13244(T).</title>
        <authorList>
            <person name="Jeong H."/>
            <person name="Park S.-H."/>
            <person name="Choi S.-K."/>
        </authorList>
    </citation>
    <scope>NUCLEOTIDE SEQUENCE [LARGE SCALE GENOMIC DNA]</scope>
    <source>
        <strain evidence="20">KCTC 13244</strain>
    </source>
</reference>
<feature type="domain" description="Alpha-D-phosphohexomutase alpha/beta/alpha" evidence="18">
    <location>
        <begin position="210"/>
        <end position="320"/>
    </location>
</feature>
<dbReference type="Pfam" id="PF02878">
    <property type="entry name" value="PGM_PMM_I"/>
    <property type="match status" value="1"/>
</dbReference>
<dbReference type="Pfam" id="PF00408">
    <property type="entry name" value="PGM_PMM_IV"/>
    <property type="match status" value="1"/>
</dbReference>
<evidence type="ECO:0000259" key="16">
    <source>
        <dbReference type="Pfam" id="PF00408"/>
    </source>
</evidence>
<keyword evidence="7" id="KW-0119">Carbohydrate metabolism</keyword>
<name>A0A161PFA7_9BACI</name>
<evidence type="ECO:0000256" key="3">
    <source>
        <dbReference type="ARBA" id="ARBA00005164"/>
    </source>
</evidence>
<comment type="caution">
    <text evidence="20">The sequence shown here is derived from an EMBL/GenBank/DDBJ whole genome shotgun (WGS) entry which is preliminary data.</text>
</comment>
<proteinExistence type="inferred from homology"/>
<accession>A0A161PFA7</accession>